<organism evidence="2 3">
    <name type="scientific">Portunus trituberculatus</name>
    <name type="common">Swimming crab</name>
    <name type="synonym">Neptunus trituberculatus</name>
    <dbReference type="NCBI Taxonomy" id="210409"/>
    <lineage>
        <taxon>Eukaryota</taxon>
        <taxon>Metazoa</taxon>
        <taxon>Ecdysozoa</taxon>
        <taxon>Arthropoda</taxon>
        <taxon>Crustacea</taxon>
        <taxon>Multicrustacea</taxon>
        <taxon>Malacostraca</taxon>
        <taxon>Eumalacostraca</taxon>
        <taxon>Eucarida</taxon>
        <taxon>Decapoda</taxon>
        <taxon>Pleocyemata</taxon>
        <taxon>Brachyura</taxon>
        <taxon>Eubrachyura</taxon>
        <taxon>Portunoidea</taxon>
        <taxon>Portunidae</taxon>
        <taxon>Portuninae</taxon>
        <taxon>Portunus</taxon>
    </lineage>
</organism>
<feature type="compositionally biased region" description="Polar residues" evidence="1">
    <location>
        <begin position="1"/>
        <end position="13"/>
    </location>
</feature>
<name>A0A5B7F9S6_PORTR</name>
<evidence type="ECO:0000313" key="2">
    <source>
        <dbReference type="EMBL" id="MPC41234.1"/>
    </source>
</evidence>
<accession>A0A5B7F9S6</accession>
<proteinExistence type="predicted"/>
<feature type="compositionally biased region" description="Polar residues" evidence="1">
    <location>
        <begin position="110"/>
        <end position="120"/>
    </location>
</feature>
<feature type="compositionally biased region" description="Basic and acidic residues" evidence="1">
    <location>
        <begin position="62"/>
        <end position="73"/>
    </location>
</feature>
<evidence type="ECO:0000313" key="3">
    <source>
        <dbReference type="Proteomes" id="UP000324222"/>
    </source>
</evidence>
<dbReference type="EMBL" id="VSRR010004978">
    <property type="protein sequence ID" value="MPC41234.1"/>
    <property type="molecule type" value="Genomic_DNA"/>
</dbReference>
<gene>
    <name evidence="2" type="ORF">E2C01_034821</name>
</gene>
<feature type="region of interest" description="Disordered" evidence="1">
    <location>
        <begin position="1"/>
        <end position="73"/>
    </location>
</feature>
<comment type="caution">
    <text evidence="2">The sequence shown here is derived from an EMBL/GenBank/DDBJ whole genome shotgun (WGS) entry which is preliminary data.</text>
</comment>
<keyword evidence="3" id="KW-1185">Reference proteome</keyword>
<dbReference type="Proteomes" id="UP000324222">
    <property type="component" value="Unassembled WGS sequence"/>
</dbReference>
<protein>
    <submittedName>
        <fullName evidence="2">Uncharacterized protein</fullName>
    </submittedName>
</protein>
<sequence>MIKYTSNPQQHSQHIQRRTRTGRDSTPSTLRLSNLDKESLRQTVTVDDDRKSIQTGGRTRRSLRDVRHEEVKNREARRDTLACLSIARYTSSPHIRRTSAQPHSPLHITPTPSHIYSQHHATPHHNER</sequence>
<evidence type="ECO:0000256" key="1">
    <source>
        <dbReference type="SAM" id="MobiDB-lite"/>
    </source>
</evidence>
<feature type="compositionally biased region" description="Polar residues" evidence="1">
    <location>
        <begin position="93"/>
        <end position="102"/>
    </location>
</feature>
<reference evidence="2 3" key="1">
    <citation type="submission" date="2019-05" db="EMBL/GenBank/DDBJ databases">
        <title>Another draft genome of Portunus trituberculatus and its Hox gene families provides insights of decapod evolution.</title>
        <authorList>
            <person name="Jeong J.-H."/>
            <person name="Song I."/>
            <person name="Kim S."/>
            <person name="Choi T."/>
            <person name="Kim D."/>
            <person name="Ryu S."/>
            <person name="Kim W."/>
        </authorList>
    </citation>
    <scope>NUCLEOTIDE SEQUENCE [LARGE SCALE GENOMIC DNA]</scope>
    <source>
        <tissue evidence="2">Muscle</tissue>
    </source>
</reference>
<dbReference type="AlphaFoldDB" id="A0A5B7F9S6"/>
<feature type="region of interest" description="Disordered" evidence="1">
    <location>
        <begin position="93"/>
        <end position="128"/>
    </location>
</feature>